<reference evidence="1 2" key="1">
    <citation type="journal article" date="2013" name="Genome Biol.">
        <title>Genome of Acanthamoeba castellanii highlights extensive lateral gene transfer and early evolution of tyrosine kinase signaling.</title>
        <authorList>
            <person name="Clarke M."/>
            <person name="Lohan A.J."/>
            <person name="Liu B."/>
            <person name="Lagkouvardos I."/>
            <person name="Roy S."/>
            <person name="Zafar N."/>
            <person name="Bertelli C."/>
            <person name="Schilde C."/>
            <person name="Kianianmomeni A."/>
            <person name="Burglin T.R."/>
            <person name="Frech C."/>
            <person name="Turcotte B."/>
            <person name="Kopec K.O."/>
            <person name="Synnott J.M."/>
            <person name="Choo C."/>
            <person name="Paponov I."/>
            <person name="Finkler A."/>
            <person name="Soon Heng Tan C."/>
            <person name="Hutchins A.P."/>
            <person name="Weinmeier T."/>
            <person name="Rattei T."/>
            <person name="Chu J.S."/>
            <person name="Gimenez G."/>
            <person name="Irimia M."/>
            <person name="Rigden D.J."/>
            <person name="Fitzpatrick D.A."/>
            <person name="Lorenzo-Morales J."/>
            <person name="Bateman A."/>
            <person name="Chiu C.H."/>
            <person name="Tang P."/>
            <person name="Hegemann P."/>
            <person name="Fromm H."/>
            <person name="Raoult D."/>
            <person name="Greub G."/>
            <person name="Miranda-Saavedra D."/>
            <person name="Chen N."/>
            <person name="Nash P."/>
            <person name="Ginger M.L."/>
            <person name="Horn M."/>
            <person name="Schaap P."/>
            <person name="Caler L."/>
            <person name="Loftus B."/>
        </authorList>
    </citation>
    <scope>NUCLEOTIDE SEQUENCE [LARGE SCALE GENOMIC DNA]</scope>
    <source>
        <strain evidence="1 2">Neff</strain>
    </source>
</reference>
<dbReference type="EMBL" id="KB007936">
    <property type="protein sequence ID" value="ELR19133.1"/>
    <property type="molecule type" value="Genomic_DNA"/>
</dbReference>
<organism evidence="1 2">
    <name type="scientific">Acanthamoeba castellanii (strain ATCC 30010 / Neff)</name>
    <dbReference type="NCBI Taxonomy" id="1257118"/>
    <lineage>
        <taxon>Eukaryota</taxon>
        <taxon>Amoebozoa</taxon>
        <taxon>Discosea</taxon>
        <taxon>Longamoebia</taxon>
        <taxon>Centramoebida</taxon>
        <taxon>Acanthamoebidae</taxon>
        <taxon>Acanthamoeba</taxon>
    </lineage>
</organism>
<name>L8H346_ACACF</name>
<dbReference type="VEuPathDB" id="AmoebaDB:ACA1_335960"/>
<dbReference type="GeneID" id="14919938"/>
<dbReference type="Proteomes" id="UP000011083">
    <property type="component" value="Unassembled WGS sequence"/>
</dbReference>
<dbReference type="AlphaFoldDB" id="L8H346"/>
<gene>
    <name evidence="1" type="ORF">ACA1_335960</name>
</gene>
<dbReference type="KEGG" id="acan:ACA1_335960"/>
<evidence type="ECO:0000313" key="2">
    <source>
        <dbReference type="Proteomes" id="UP000011083"/>
    </source>
</evidence>
<proteinExistence type="predicted"/>
<sequence>MGALGGDVCARVVESMWRWSLVDDRTLPVVVSLSAHFGADWHGHLSLTDCPHVSKQVLDRTARLWRNIATIDASDTRRLDLSGNSLLGDVLFPVLVESCPQLEARQQLLPIPRHVVVD</sequence>
<evidence type="ECO:0000313" key="1">
    <source>
        <dbReference type="EMBL" id="ELR19133.1"/>
    </source>
</evidence>
<protein>
    <submittedName>
        <fullName evidence="1">Uncharacterized protein</fullName>
    </submittedName>
</protein>
<keyword evidence="2" id="KW-1185">Reference proteome</keyword>
<accession>L8H346</accession>
<dbReference type="RefSeq" id="XP_004341204.1">
    <property type="nucleotide sequence ID" value="XM_004341156.1"/>
</dbReference>